<dbReference type="SMART" id="SM00322">
    <property type="entry name" value="KH"/>
    <property type="match status" value="3"/>
</dbReference>
<organism evidence="5 6">
    <name type="scientific">Nitzschia inconspicua</name>
    <dbReference type="NCBI Taxonomy" id="303405"/>
    <lineage>
        <taxon>Eukaryota</taxon>
        <taxon>Sar</taxon>
        <taxon>Stramenopiles</taxon>
        <taxon>Ochrophyta</taxon>
        <taxon>Bacillariophyta</taxon>
        <taxon>Bacillariophyceae</taxon>
        <taxon>Bacillariophycidae</taxon>
        <taxon>Bacillariales</taxon>
        <taxon>Bacillariaceae</taxon>
        <taxon>Nitzschia</taxon>
    </lineage>
</organism>
<dbReference type="CDD" id="cd00105">
    <property type="entry name" value="KH-I"/>
    <property type="match status" value="1"/>
</dbReference>
<dbReference type="InterPro" id="IPR004087">
    <property type="entry name" value="KH_dom"/>
</dbReference>
<gene>
    <name evidence="5" type="ORF">IV203_037629</name>
</gene>
<evidence type="ECO:0000259" key="4">
    <source>
        <dbReference type="SMART" id="SM00322"/>
    </source>
</evidence>
<name>A0A9K3LLU2_9STRA</name>
<evidence type="ECO:0000256" key="3">
    <source>
        <dbReference type="SAM" id="MobiDB-lite"/>
    </source>
</evidence>
<keyword evidence="6" id="KW-1185">Reference proteome</keyword>
<feature type="compositionally biased region" description="Low complexity" evidence="3">
    <location>
        <begin position="657"/>
        <end position="676"/>
    </location>
</feature>
<feature type="compositionally biased region" description="Polar residues" evidence="3">
    <location>
        <begin position="200"/>
        <end position="211"/>
    </location>
</feature>
<dbReference type="PANTHER" id="PTHR10288">
    <property type="entry name" value="KH DOMAIN CONTAINING RNA BINDING PROTEIN"/>
    <property type="match status" value="1"/>
</dbReference>
<evidence type="ECO:0000256" key="2">
    <source>
        <dbReference type="PROSITE-ProRule" id="PRU00117"/>
    </source>
</evidence>
<proteinExistence type="predicted"/>
<keyword evidence="1" id="KW-0677">Repeat</keyword>
<dbReference type="InterPro" id="IPR004088">
    <property type="entry name" value="KH_dom_type_1"/>
</dbReference>
<reference evidence="5" key="2">
    <citation type="submission" date="2021-04" db="EMBL/GenBank/DDBJ databases">
        <authorList>
            <person name="Podell S."/>
        </authorList>
    </citation>
    <scope>NUCLEOTIDE SEQUENCE</scope>
    <source>
        <strain evidence="5">Hildebrandi</strain>
    </source>
</reference>
<dbReference type="AlphaFoldDB" id="A0A9K3LLU2"/>
<dbReference type="GO" id="GO:0003723">
    <property type="term" value="F:RNA binding"/>
    <property type="evidence" value="ECO:0007669"/>
    <property type="project" value="UniProtKB-UniRule"/>
</dbReference>
<dbReference type="Pfam" id="PF00013">
    <property type="entry name" value="KH_1"/>
    <property type="match status" value="3"/>
</dbReference>
<feature type="compositionally biased region" description="Low complexity" evidence="3">
    <location>
        <begin position="29"/>
        <end position="44"/>
    </location>
</feature>
<feature type="region of interest" description="Disordered" evidence="3">
    <location>
        <begin position="629"/>
        <end position="680"/>
    </location>
</feature>
<evidence type="ECO:0000256" key="1">
    <source>
        <dbReference type="ARBA" id="ARBA00022737"/>
    </source>
</evidence>
<dbReference type="EMBL" id="JAGRRH010000009">
    <property type="protein sequence ID" value="KAG7364427.1"/>
    <property type="molecule type" value="Genomic_DNA"/>
</dbReference>
<sequence length="726" mass="77030">MTTIGTTAEEAAAKAKEIASRLMSNATAASNNIASSPPAANNKPPTERKRKRWGSAADIANPTTEALPGLAEVARKKQLQAQQGVASSSPNNSNTNTKRVWVPTSADKPETHFASYLKDRLPELCAKINIDGFNGDEKNKMELGGRGAAKEIIIGMPLEPLHVLILGSDEFIEAAIPKLDELLAEAEKAEREGPLPEPGESSNFLENSTPTDYSTALTLTRPYRSDTLAANASRQSGYKPATVAQLISNNPNVLNPTLGVSPDELLEETINIPNGVVGFIIGRGGETISSLQARSGCKVQIQKEHELQPGQSNRVITLQASSQESIDTCREMIESMVQDRIRAAGGSIGRDESRGGQPVDAKVAEALAAGHALVIMDVPDADVGLIIGKAGATIKSIQDFTQSAIQIPPVGNSDDPSVRTISITAPTREGAEAAKARIENLLQSKPSYVSRGPAPKTTGPQLTIEVIIPDKDVGLCIGRQGCVIKEMQNKTGTRIQIPSHPTMGQPHRVATITGTPEGCEHARSLIERIITEQTSGCVMSGPTYNSNNQQDHYQAVAQQNDDPAWQAYYAAQALAQQQQQQQQQQPSAGGGQATDAYYEQFFRYAYYYGEEAARQYYGSWSPPIGTPNPYGVNPNPSPAPVADAAGGQSGSPSNTGSSQATQTASAQASAAATASSVRDSTKTENLNIVDGGVAHSHDFHTNAEAIESVEILLCAASSLWSICYAL</sequence>
<feature type="domain" description="K Homology" evidence="4">
    <location>
        <begin position="264"/>
        <end position="338"/>
    </location>
</feature>
<comment type="caution">
    <text evidence="5">The sequence shown here is derived from an EMBL/GenBank/DDBJ whole genome shotgun (WGS) entry which is preliminary data.</text>
</comment>
<evidence type="ECO:0000313" key="6">
    <source>
        <dbReference type="Proteomes" id="UP000693970"/>
    </source>
</evidence>
<evidence type="ECO:0000313" key="5">
    <source>
        <dbReference type="EMBL" id="KAG7364427.1"/>
    </source>
</evidence>
<feature type="region of interest" description="Disordered" evidence="3">
    <location>
        <begin position="188"/>
        <end position="211"/>
    </location>
</feature>
<keyword evidence="2" id="KW-0694">RNA-binding</keyword>
<reference evidence="5" key="1">
    <citation type="journal article" date="2021" name="Sci. Rep.">
        <title>Diploid genomic architecture of Nitzschia inconspicua, an elite biomass production diatom.</title>
        <authorList>
            <person name="Oliver A."/>
            <person name="Podell S."/>
            <person name="Pinowska A."/>
            <person name="Traller J.C."/>
            <person name="Smith S.R."/>
            <person name="McClure R."/>
            <person name="Beliaev A."/>
            <person name="Bohutskyi P."/>
            <person name="Hill E.A."/>
            <person name="Rabines A."/>
            <person name="Zheng H."/>
            <person name="Allen L.Z."/>
            <person name="Kuo A."/>
            <person name="Grigoriev I.V."/>
            <person name="Allen A.E."/>
            <person name="Hazlebeck D."/>
            <person name="Allen E.E."/>
        </authorList>
    </citation>
    <scope>NUCLEOTIDE SEQUENCE</scope>
    <source>
        <strain evidence="5">Hildebrandi</strain>
    </source>
</reference>
<feature type="domain" description="K Homology" evidence="4">
    <location>
        <begin position="370"/>
        <end position="443"/>
    </location>
</feature>
<dbReference type="PROSITE" id="PS50084">
    <property type="entry name" value="KH_TYPE_1"/>
    <property type="match status" value="3"/>
</dbReference>
<dbReference type="Proteomes" id="UP000693970">
    <property type="component" value="Unassembled WGS sequence"/>
</dbReference>
<protein>
    <submittedName>
        <fullName evidence="5">KH domain containing protein</fullName>
    </submittedName>
</protein>
<dbReference type="OrthoDB" id="47090at2759"/>
<feature type="domain" description="K Homology" evidence="4">
    <location>
        <begin position="460"/>
        <end position="531"/>
    </location>
</feature>
<accession>A0A9K3LLU2</accession>
<feature type="compositionally biased region" description="Low complexity" evidence="3">
    <location>
        <begin position="87"/>
        <end position="97"/>
    </location>
</feature>
<feature type="region of interest" description="Disordered" evidence="3">
    <location>
        <begin position="29"/>
        <end position="99"/>
    </location>
</feature>